<evidence type="ECO:0000256" key="5">
    <source>
        <dbReference type="ARBA" id="ARBA00023136"/>
    </source>
</evidence>
<dbReference type="SUPFAM" id="SSF81321">
    <property type="entry name" value="Family A G protein-coupled receptor-like"/>
    <property type="match status" value="1"/>
</dbReference>
<dbReference type="Gene3D" id="1.20.1070.10">
    <property type="entry name" value="Rhodopsin 7-helix transmembrane proteins"/>
    <property type="match status" value="1"/>
</dbReference>
<dbReference type="OMA" id="FARIVLC"/>
<evidence type="ECO:0000256" key="3">
    <source>
        <dbReference type="ARBA" id="ARBA00022989"/>
    </source>
</evidence>
<dbReference type="GO" id="GO:0004930">
    <property type="term" value="F:G protein-coupled receptor activity"/>
    <property type="evidence" value="ECO:0007669"/>
    <property type="project" value="UniProtKB-KW"/>
</dbReference>
<name>A0A3M6UBS1_POCDA</name>
<feature type="domain" description="G-protein coupled receptors family 1 profile" evidence="9">
    <location>
        <begin position="53"/>
        <end position="389"/>
    </location>
</feature>
<evidence type="ECO:0000313" key="11">
    <source>
        <dbReference type="Proteomes" id="UP000275408"/>
    </source>
</evidence>
<evidence type="ECO:0000256" key="6">
    <source>
        <dbReference type="ARBA" id="ARBA00023170"/>
    </source>
</evidence>
<feature type="transmembrane region" description="Helical" evidence="8">
    <location>
        <begin position="111"/>
        <end position="132"/>
    </location>
</feature>
<feature type="transmembrane region" description="Helical" evidence="8">
    <location>
        <begin position="374"/>
        <end position="392"/>
    </location>
</feature>
<keyword evidence="2 8" id="KW-0812">Transmembrane</keyword>
<keyword evidence="5 8" id="KW-0472">Membrane</keyword>
<keyword evidence="11" id="KW-1185">Reference proteome</keyword>
<proteinExistence type="predicted"/>
<feature type="transmembrane region" description="Helical" evidence="8">
    <location>
        <begin position="37"/>
        <end position="62"/>
    </location>
</feature>
<dbReference type="GO" id="GO:0005886">
    <property type="term" value="C:plasma membrane"/>
    <property type="evidence" value="ECO:0007669"/>
    <property type="project" value="TreeGrafter"/>
</dbReference>
<dbReference type="OrthoDB" id="9835842at2759"/>
<reference evidence="10 11" key="1">
    <citation type="journal article" date="2018" name="Sci. Rep.">
        <title>Comparative analysis of the Pocillopora damicornis genome highlights role of immune system in coral evolution.</title>
        <authorList>
            <person name="Cunning R."/>
            <person name="Bay R.A."/>
            <person name="Gillette P."/>
            <person name="Baker A.C."/>
            <person name="Traylor-Knowles N."/>
        </authorList>
    </citation>
    <scope>NUCLEOTIDE SEQUENCE [LARGE SCALE GENOMIC DNA]</scope>
    <source>
        <strain evidence="10">RSMAS</strain>
        <tissue evidence="10">Whole animal</tissue>
    </source>
</reference>
<dbReference type="PRINTS" id="PR00237">
    <property type="entry name" value="GPCRRHODOPSN"/>
</dbReference>
<feature type="transmembrane region" description="Helical" evidence="8">
    <location>
        <begin position="153"/>
        <end position="173"/>
    </location>
</feature>
<dbReference type="PANTHER" id="PTHR45695:SF9">
    <property type="entry name" value="LEUCOKININ RECEPTOR"/>
    <property type="match status" value="1"/>
</dbReference>
<feature type="transmembrane region" description="Helical" evidence="8">
    <location>
        <begin position="334"/>
        <end position="354"/>
    </location>
</feature>
<dbReference type="EMBL" id="RCHS01001867">
    <property type="protein sequence ID" value="RMX51006.1"/>
    <property type="molecule type" value="Genomic_DNA"/>
</dbReference>
<feature type="transmembrane region" description="Helical" evidence="8">
    <location>
        <begin position="210"/>
        <end position="229"/>
    </location>
</feature>
<gene>
    <name evidence="10" type="ORF">pdam_00013921</name>
</gene>
<sequence>MNSTATFNSTAAFNSTANDSVAQSVYPYIAEPSLSSFFRLFVLVLITLASVVGNAVVCRAMFLLSHHQLPFSYYLVTNLAAAEMISSLCFPFYFVYDWMEAWPFGEAACKLVFPVQMTATLVVTYTLALIAARRYRVIGTYRGQLGPLPKRKVFLVLSLLWSAALTVVAPSAVVHSVTKYGTSHFCVALFPGDTTIHAPTHSRYSIVRLFLSYIVPYLIIVISYGAVALRLKRHMARAAAARKSDSTEDGTQLQTDEQVCIHLQRLEIVHKSSQKNGSEGNAKYLIAKITNGCCWRQGSLDDRSSRGQTSKRAKHSQHTDANVTDLELDILRMIYVIIISFIICYIPIQVSFIYEQVNGRPSTWPYYSIVRRYMFLLYCLPGAFHPILYGTMSKFYANAFAKLVMCKK</sequence>
<protein>
    <recommendedName>
        <fullName evidence="9">G-protein coupled receptors family 1 profile domain-containing protein</fullName>
    </recommendedName>
</protein>
<keyword evidence="6" id="KW-0675">Receptor</keyword>
<dbReference type="CDD" id="cd00637">
    <property type="entry name" value="7tm_classA_rhodopsin-like"/>
    <property type="match status" value="1"/>
</dbReference>
<evidence type="ECO:0000256" key="2">
    <source>
        <dbReference type="ARBA" id="ARBA00022692"/>
    </source>
</evidence>
<organism evidence="10 11">
    <name type="scientific">Pocillopora damicornis</name>
    <name type="common">Cauliflower coral</name>
    <name type="synonym">Millepora damicornis</name>
    <dbReference type="NCBI Taxonomy" id="46731"/>
    <lineage>
        <taxon>Eukaryota</taxon>
        <taxon>Metazoa</taxon>
        <taxon>Cnidaria</taxon>
        <taxon>Anthozoa</taxon>
        <taxon>Hexacorallia</taxon>
        <taxon>Scleractinia</taxon>
        <taxon>Astrocoeniina</taxon>
        <taxon>Pocilloporidae</taxon>
        <taxon>Pocillopora</taxon>
    </lineage>
</organism>
<evidence type="ECO:0000259" key="9">
    <source>
        <dbReference type="PROSITE" id="PS50262"/>
    </source>
</evidence>
<comment type="subcellular location">
    <subcellularLocation>
        <location evidence="1">Membrane</location>
        <topology evidence="1">Multi-pass membrane protein</topology>
    </subcellularLocation>
</comment>
<keyword evidence="4" id="KW-0297">G-protein coupled receptor</keyword>
<evidence type="ECO:0000256" key="4">
    <source>
        <dbReference type="ARBA" id="ARBA00023040"/>
    </source>
</evidence>
<dbReference type="Pfam" id="PF00001">
    <property type="entry name" value="7tm_1"/>
    <property type="match status" value="1"/>
</dbReference>
<dbReference type="PANTHER" id="PTHR45695">
    <property type="entry name" value="LEUCOKININ RECEPTOR-RELATED"/>
    <property type="match status" value="1"/>
</dbReference>
<evidence type="ECO:0000256" key="8">
    <source>
        <dbReference type="SAM" id="Phobius"/>
    </source>
</evidence>
<evidence type="ECO:0000313" key="10">
    <source>
        <dbReference type="EMBL" id="RMX51006.1"/>
    </source>
</evidence>
<feature type="transmembrane region" description="Helical" evidence="8">
    <location>
        <begin position="74"/>
        <end position="96"/>
    </location>
</feature>
<evidence type="ECO:0000256" key="7">
    <source>
        <dbReference type="ARBA" id="ARBA00023224"/>
    </source>
</evidence>
<keyword evidence="3 8" id="KW-1133">Transmembrane helix</keyword>
<dbReference type="AlphaFoldDB" id="A0A3M6UBS1"/>
<dbReference type="PROSITE" id="PS50262">
    <property type="entry name" value="G_PROTEIN_RECEP_F1_2"/>
    <property type="match status" value="1"/>
</dbReference>
<evidence type="ECO:0000256" key="1">
    <source>
        <dbReference type="ARBA" id="ARBA00004141"/>
    </source>
</evidence>
<accession>A0A3M6UBS1</accession>
<dbReference type="InterPro" id="IPR000276">
    <property type="entry name" value="GPCR_Rhodpsn"/>
</dbReference>
<comment type="caution">
    <text evidence="10">The sequence shown here is derived from an EMBL/GenBank/DDBJ whole genome shotgun (WGS) entry which is preliminary data.</text>
</comment>
<keyword evidence="7" id="KW-0807">Transducer</keyword>
<dbReference type="InterPro" id="IPR017452">
    <property type="entry name" value="GPCR_Rhodpsn_7TM"/>
</dbReference>
<dbReference type="Proteomes" id="UP000275408">
    <property type="component" value="Unassembled WGS sequence"/>
</dbReference>